<evidence type="ECO:0000256" key="3">
    <source>
        <dbReference type="ARBA" id="ARBA00007275"/>
    </source>
</evidence>
<evidence type="ECO:0000313" key="11">
    <source>
        <dbReference type="Proteomes" id="UP001595528"/>
    </source>
</evidence>
<proteinExistence type="inferred from homology"/>
<keyword evidence="11" id="KW-1185">Reference proteome</keyword>
<evidence type="ECO:0000256" key="4">
    <source>
        <dbReference type="ARBA" id="ARBA00016377"/>
    </source>
</evidence>
<dbReference type="EMBL" id="JBHRTR010000005">
    <property type="protein sequence ID" value="MFC3225842.1"/>
    <property type="molecule type" value="Genomic_DNA"/>
</dbReference>
<dbReference type="PANTHER" id="PTHR11839">
    <property type="entry name" value="UDP/ADP-SUGAR PYROPHOSPHATASE"/>
    <property type="match status" value="1"/>
</dbReference>
<gene>
    <name evidence="10" type="ORF">ACFOGJ_01280</name>
</gene>
<comment type="caution">
    <text evidence="10">The sequence shown here is derived from an EMBL/GenBank/DDBJ whole genome shotgun (WGS) entry which is preliminary data.</text>
</comment>
<dbReference type="SUPFAM" id="SSF55811">
    <property type="entry name" value="Nudix"/>
    <property type="match status" value="1"/>
</dbReference>
<comment type="similarity">
    <text evidence="3">Belongs to the Nudix hydrolase family. NudK subfamily.</text>
</comment>
<reference evidence="11" key="1">
    <citation type="journal article" date="2019" name="Int. J. Syst. Evol. Microbiol.">
        <title>The Global Catalogue of Microorganisms (GCM) 10K type strain sequencing project: providing services to taxonomists for standard genome sequencing and annotation.</title>
        <authorList>
            <consortium name="The Broad Institute Genomics Platform"/>
            <consortium name="The Broad Institute Genome Sequencing Center for Infectious Disease"/>
            <person name="Wu L."/>
            <person name="Ma J."/>
        </authorList>
    </citation>
    <scope>NUCLEOTIDE SEQUENCE [LARGE SCALE GENOMIC DNA]</scope>
    <source>
        <strain evidence="11">KCTC 42964</strain>
    </source>
</reference>
<evidence type="ECO:0000256" key="2">
    <source>
        <dbReference type="ARBA" id="ARBA00001946"/>
    </source>
</evidence>
<dbReference type="RefSeq" id="WP_379897577.1">
    <property type="nucleotide sequence ID" value="NZ_JBHRTR010000005.1"/>
</dbReference>
<dbReference type="Pfam" id="PF00293">
    <property type="entry name" value="NUDIX"/>
    <property type="match status" value="1"/>
</dbReference>
<sequence>MNDPKPAPMARPEEAGEGNPWTVLGRTEIYRDPWLAVHQHEVLNPVGRPHRYTTVHLVKFGIGVLPLDSEGCTRLVGQYRFPLRAYSWEIPEGGGDRSLAPQEGAARELKEETGLTASSWLQVLDVDMSNGLSDERAFGYLAWDLSEGEAEPEEAEVLAQRRLPLADLYAMIDRGEVRDALTILVALRARCLAADGALPPEVARHFDF</sequence>
<evidence type="ECO:0000313" key="10">
    <source>
        <dbReference type="EMBL" id="MFC3225842.1"/>
    </source>
</evidence>
<dbReference type="CDD" id="cd24161">
    <property type="entry name" value="NUDIX_ADPRase_Ndx2"/>
    <property type="match status" value="1"/>
</dbReference>
<dbReference type="InterPro" id="IPR015797">
    <property type="entry name" value="NUDIX_hydrolase-like_dom_sf"/>
</dbReference>
<feature type="region of interest" description="Disordered" evidence="8">
    <location>
        <begin position="1"/>
        <end position="20"/>
    </location>
</feature>
<evidence type="ECO:0000256" key="6">
    <source>
        <dbReference type="ARBA" id="ARBA00032162"/>
    </source>
</evidence>
<evidence type="ECO:0000259" key="9">
    <source>
        <dbReference type="PROSITE" id="PS51462"/>
    </source>
</evidence>
<dbReference type="Gene3D" id="3.90.79.10">
    <property type="entry name" value="Nucleoside Triphosphate Pyrophosphohydrolase"/>
    <property type="match status" value="1"/>
</dbReference>
<dbReference type="Proteomes" id="UP001595528">
    <property type="component" value="Unassembled WGS sequence"/>
</dbReference>
<organism evidence="10 11">
    <name type="scientific">Marinibaculum pumilum</name>
    <dbReference type="NCBI Taxonomy" id="1766165"/>
    <lineage>
        <taxon>Bacteria</taxon>
        <taxon>Pseudomonadati</taxon>
        <taxon>Pseudomonadota</taxon>
        <taxon>Alphaproteobacteria</taxon>
        <taxon>Rhodospirillales</taxon>
        <taxon>Rhodospirillaceae</taxon>
        <taxon>Marinibaculum</taxon>
    </lineage>
</organism>
<comment type="catalytic activity">
    <reaction evidence="1">
        <text>GDP-alpha-D-mannose + H2O = alpha-D-mannose 1-phosphate + GMP + 2 H(+)</text>
        <dbReference type="Rhea" id="RHEA:27978"/>
        <dbReference type="ChEBI" id="CHEBI:15377"/>
        <dbReference type="ChEBI" id="CHEBI:15378"/>
        <dbReference type="ChEBI" id="CHEBI:57527"/>
        <dbReference type="ChEBI" id="CHEBI:58115"/>
        <dbReference type="ChEBI" id="CHEBI:58409"/>
    </reaction>
</comment>
<name>A0ABV7KUU1_9PROT</name>
<dbReference type="PROSITE" id="PS51462">
    <property type="entry name" value="NUDIX"/>
    <property type="match status" value="1"/>
</dbReference>
<evidence type="ECO:0000256" key="8">
    <source>
        <dbReference type="SAM" id="MobiDB-lite"/>
    </source>
</evidence>
<dbReference type="PANTHER" id="PTHR11839:SF18">
    <property type="entry name" value="NUDIX HYDROLASE DOMAIN-CONTAINING PROTEIN"/>
    <property type="match status" value="1"/>
</dbReference>
<protein>
    <recommendedName>
        <fullName evidence="4">GDP-mannose pyrophosphatase</fullName>
    </recommendedName>
    <alternativeName>
        <fullName evidence="6">GDP-mannose hydrolase</fullName>
    </alternativeName>
    <alternativeName>
        <fullName evidence="7">GDPMK</fullName>
    </alternativeName>
</protein>
<evidence type="ECO:0000256" key="7">
    <source>
        <dbReference type="ARBA" id="ARBA00032272"/>
    </source>
</evidence>
<feature type="domain" description="Nudix hydrolase" evidence="9">
    <location>
        <begin position="57"/>
        <end position="185"/>
    </location>
</feature>
<dbReference type="InterPro" id="IPR000086">
    <property type="entry name" value="NUDIX_hydrolase_dom"/>
</dbReference>
<comment type="cofactor">
    <cofactor evidence="2">
        <name>Mg(2+)</name>
        <dbReference type="ChEBI" id="CHEBI:18420"/>
    </cofactor>
</comment>
<keyword evidence="5" id="KW-0378">Hydrolase</keyword>
<evidence type="ECO:0000256" key="5">
    <source>
        <dbReference type="ARBA" id="ARBA00022801"/>
    </source>
</evidence>
<evidence type="ECO:0000256" key="1">
    <source>
        <dbReference type="ARBA" id="ARBA00000847"/>
    </source>
</evidence>
<accession>A0ABV7KUU1</accession>